<dbReference type="eggNOG" id="ENOG502SGA9">
    <property type="taxonomic scope" value="Eukaryota"/>
</dbReference>
<feature type="transmembrane region" description="Helical" evidence="1">
    <location>
        <begin position="294"/>
        <end position="313"/>
    </location>
</feature>
<keyword evidence="1" id="KW-1133">Transmembrane helix</keyword>
<evidence type="ECO:0000259" key="3">
    <source>
        <dbReference type="Pfam" id="PF19040"/>
    </source>
</evidence>
<feature type="transmembrane region" description="Helical" evidence="1">
    <location>
        <begin position="356"/>
        <end position="373"/>
    </location>
</feature>
<protein>
    <submittedName>
        <fullName evidence="5">Acyl_transf_3 domain-containing protein</fullName>
    </submittedName>
</protein>
<dbReference type="STRING" id="1561998.A0A1I7TH44"/>
<evidence type="ECO:0000259" key="2">
    <source>
        <dbReference type="Pfam" id="PF01757"/>
    </source>
</evidence>
<dbReference type="Pfam" id="PF19040">
    <property type="entry name" value="SGNH"/>
    <property type="match status" value="1"/>
</dbReference>
<feature type="transmembrane region" description="Helical" evidence="1">
    <location>
        <begin position="325"/>
        <end position="344"/>
    </location>
</feature>
<feature type="transmembrane region" description="Helical" evidence="1">
    <location>
        <begin position="148"/>
        <end position="167"/>
    </location>
</feature>
<evidence type="ECO:0000313" key="5">
    <source>
        <dbReference type="WBParaSite" id="Csp11.Scaffold612.g5872.t1"/>
    </source>
</evidence>
<dbReference type="Proteomes" id="UP000095282">
    <property type="component" value="Unplaced"/>
</dbReference>
<evidence type="ECO:0000313" key="4">
    <source>
        <dbReference type="Proteomes" id="UP000095282"/>
    </source>
</evidence>
<organism evidence="4 5">
    <name type="scientific">Caenorhabditis tropicalis</name>
    <dbReference type="NCBI Taxonomy" id="1561998"/>
    <lineage>
        <taxon>Eukaryota</taxon>
        <taxon>Metazoa</taxon>
        <taxon>Ecdysozoa</taxon>
        <taxon>Nematoda</taxon>
        <taxon>Chromadorea</taxon>
        <taxon>Rhabditida</taxon>
        <taxon>Rhabditina</taxon>
        <taxon>Rhabditomorpha</taxon>
        <taxon>Rhabditoidea</taxon>
        <taxon>Rhabditidae</taxon>
        <taxon>Peloderinae</taxon>
        <taxon>Caenorhabditis</taxon>
    </lineage>
</organism>
<evidence type="ECO:0000256" key="1">
    <source>
        <dbReference type="SAM" id="Phobius"/>
    </source>
</evidence>
<dbReference type="AlphaFoldDB" id="A0A1I7TH44"/>
<dbReference type="GO" id="GO:0016020">
    <property type="term" value="C:membrane"/>
    <property type="evidence" value="ECO:0007669"/>
    <property type="project" value="TreeGrafter"/>
</dbReference>
<reference evidence="5" key="1">
    <citation type="submission" date="2016-11" db="UniProtKB">
        <authorList>
            <consortium name="WormBaseParasite"/>
        </authorList>
    </citation>
    <scope>IDENTIFICATION</scope>
</reference>
<dbReference type="InterPro" id="IPR043968">
    <property type="entry name" value="SGNH"/>
</dbReference>
<keyword evidence="1" id="KW-0812">Transmembrane</keyword>
<dbReference type="Pfam" id="PF01757">
    <property type="entry name" value="Acyl_transf_3"/>
    <property type="match status" value="1"/>
</dbReference>
<dbReference type="PANTHER" id="PTHR23028">
    <property type="entry name" value="ACETYLTRANSFERASE"/>
    <property type="match status" value="1"/>
</dbReference>
<sequence>MTEKGGPSEKRLDLQGIRGIAIISVIGFHFLPSCFPNGYVGVDQFFVLSGFLMCMLLRKSYHNPSFSSYFQWISNFYIRRLKRIAPLYFLLILVALLPVFTIFPYTAVDANLKSGRKALFFVSNQGNEEEGNYFEMLSLAIDVFTHTWSLSVEVQFYIFVPFLYLLGAKLGNNLELLCHVAIGLLSFLYSKFYCTPEEAFNSVPARVWQFSIGMMAHLLVTSKESESYTLLTDNEEEPKEDSTTNYKYFLTVLIITLPLFPLEIPHLRPFLTLLTGILMVLPTNFILESRFLTYSGDVSYSLYLIHWPIYAYWKLKMSHGDVWNWQWLLAIAASISLAIICFETFEKWYLKQSNQFLFILSLLLFSSNLGLLYQREVLNWISPPEKTDRLDGLKDGEVVGYGSFYSGITFFIPESSEKAERLNRLWNIEDLANINAPTCGNGVKMVQDCEHTGLDPNNGKYKLMIIGNSWAGNHGRLFYEECHSKASSIIERWRNGCEPLYPQKSHLEQCNQAIQIFEDKLKEHHPDYLFIFSRFMEIGDPIQGNLTVDPVYQRMKSQLEVYTKLVKRKVFIMDQIAEFTMHQDQIAKEVMERKDLVEFDLFLNPKPFQKSLVARHPEMARQRYQKLASECSKCELFDYKPLFFNRTTNTWRFYDEANSGLTYLTTTVHLSFHGLELVRPVIRDLCRSL</sequence>
<name>A0A1I7TH44_9PELO</name>
<dbReference type="InterPro" id="IPR002656">
    <property type="entry name" value="Acyl_transf_3_dom"/>
</dbReference>
<dbReference type="GO" id="GO:0000271">
    <property type="term" value="P:polysaccharide biosynthetic process"/>
    <property type="evidence" value="ECO:0007669"/>
    <property type="project" value="TreeGrafter"/>
</dbReference>
<feature type="transmembrane region" description="Helical" evidence="1">
    <location>
        <begin position="12"/>
        <end position="32"/>
    </location>
</feature>
<keyword evidence="4" id="KW-1185">Reference proteome</keyword>
<dbReference type="InterPro" id="IPR050879">
    <property type="entry name" value="Acyltransferase_3"/>
</dbReference>
<dbReference type="GO" id="GO:0016747">
    <property type="term" value="F:acyltransferase activity, transferring groups other than amino-acyl groups"/>
    <property type="evidence" value="ECO:0007669"/>
    <property type="project" value="InterPro"/>
</dbReference>
<feature type="domain" description="SGNH" evidence="3">
    <location>
        <begin position="447"/>
        <end position="683"/>
    </location>
</feature>
<feature type="transmembrane region" description="Helical" evidence="1">
    <location>
        <begin position="270"/>
        <end position="287"/>
    </location>
</feature>
<feature type="transmembrane region" description="Helical" evidence="1">
    <location>
        <begin position="87"/>
        <end position="107"/>
    </location>
</feature>
<accession>A0A1I7TH44</accession>
<keyword evidence="1" id="KW-0472">Membrane</keyword>
<feature type="transmembrane region" description="Helical" evidence="1">
    <location>
        <begin position="246"/>
        <end position="264"/>
    </location>
</feature>
<dbReference type="PANTHER" id="PTHR23028:SF132">
    <property type="entry name" value="ACYL_TRANSF_3 DOMAIN-CONTAINING PROTEIN"/>
    <property type="match status" value="1"/>
</dbReference>
<feature type="domain" description="Acyltransferase 3" evidence="2">
    <location>
        <begin position="13"/>
        <end position="341"/>
    </location>
</feature>
<dbReference type="WBParaSite" id="Csp11.Scaffold612.g5872.t1">
    <property type="protein sequence ID" value="Csp11.Scaffold612.g5872.t1"/>
    <property type="gene ID" value="Csp11.Scaffold612.g5872"/>
</dbReference>
<proteinExistence type="predicted"/>